<feature type="transmembrane region" description="Helical" evidence="7">
    <location>
        <begin position="91"/>
        <end position="110"/>
    </location>
</feature>
<feature type="transmembrane region" description="Helical" evidence="7">
    <location>
        <begin position="184"/>
        <end position="201"/>
    </location>
</feature>
<keyword evidence="5 7" id="KW-1133">Transmembrane helix</keyword>
<gene>
    <name evidence="8" type="ORF">PAPYR_8464</name>
</gene>
<evidence type="ECO:0000256" key="2">
    <source>
        <dbReference type="ARBA" id="ARBA00009780"/>
    </source>
</evidence>
<keyword evidence="4" id="KW-0378">Hydrolase</keyword>
<evidence type="ECO:0000256" key="3">
    <source>
        <dbReference type="ARBA" id="ARBA00022692"/>
    </source>
</evidence>
<name>A0ABQ8UF86_9EUKA</name>
<evidence type="ECO:0000256" key="5">
    <source>
        <dbReference type="ARBA" id="ARBA00022989"/>
    </source>
</evidence>
<protein>
    <submittedName>
        <fullName evidence="8">Alkaline phytoceramidase</fullName>
    </submittedName>
</protein>
<proteinExistence type="inferred from homology"/>
<dbReference type="InterPro" id="IPR008901">
    <property type="entry name" value="ACER"/>
</dbReference>
<dbReference type="PANTHER" id="PTHR46187:SF3">
    <property type="entry name" value="ALKALINE CERAMIDASE 3"/>
    <property type="match status" value="1"/>
</dbReference>
<dbReference type="Pfam" id="PF05875">
    <property type="entry name" value="Ceramidase"/>
    <property type="match status" value="1"/>
</dbReference>
<comment type="subcellular location">
    <subcellularLocation>
        <location evidence="1">Membrane</location>
        <topology evidence="1">Multi-pass membrane protein</topology>
    </subcellularLocation>
</comment>
<feature type="transmembrane region" description="Helical" evidence="7">
    <location>
        <begin position="122"/>
        <end position="140"/>
    </location>
</feature>
<feature type="transmembrane region" description="Helical" evidence="7">
    <location>
        <begin position="146"/>
        <end position="164"/>
    </location>
</feature>
<keyword evidence="6 7" id="KW-0472">Membrane</keyword>
<keyword evidence="9" id="KW-1185">Reference proteome</keyword>
<evidence type="ECO:0000313" key="9">
    <source>
        <dbReference type="Proteomes" id="UP001141327"/>
    </source>
</evidence>
<feature type="transmembrane region" description="Helical" evidence="7">
    <location>
        <begin position="237"/>
        <end position="257"/>
    </location>
</feature>
<accession>A0ABQ8UF86</accession>
<organism evidence="8 9">
    <name type="scientific">Paratrimastix pyriformis</name>
    <dbReference type="NCBI Taxonomy" id="342808"/>
    <lineage>
        <taxon>Eukaryota</taxon>
        <taxon>Metamonada</taxon>
        <taxon>Preaxostyla</taxon>
        <taxon>Paratrimastigidae</taxon>
        <taxon>Paratrimastix</taxon>
    </lineage>
</organism>
<evidence type="ECO:0000313" key="8">
    <source>
        <dbReference type="EMBL" id="KAJ4456347.1"/>
    </source>
</evidence>
<evidence type="ECO:0000256" key="6">
    <source>
        <dbReference type="ARBA" id="ARBA00023136"/>
    </source>
</evidence>
<dbReference type="EMBL" id="JAPMOS010000073">
    <property type="protein sequence ID" value="KAJ4456347.1"/>
    <property type="molecule type" value="Genomic_DNA"/>
</dbReference>
<feature type="transmembrane region" description="Helical" evidence="7">
    <location>
        <begin position="69"/>
        <end position="85"/>
    </location>
</feature>
<keyword evidence="3 7" id="KW-0812">Transmembrane</keyword>
<evidence type="ECO:0000256" key="1">
    <source>
        <dbReference type="ARBA" id="ARBA00004141"/>
    </source>
</evidence>
<comment type="caution">
    <text evidence="8">The sequence shown here is derived from an EMBL/GenBank/DDBJ whole genome shotgun (WGS) entry which is preliminary data.</text>
</comment>
<dbReference type="PANTHER" id="PTHR46187">
    <property type="entry name" value="ALKALINE CERAMIDASE 3"/>
    <property type="match status" value="1"/>
</dbReference>
<dbReference type="Proteomes" id="UP001141327">
    <property type="component" value="Unassembled WGS sequence"/>
</dbReference>
<sequence length="292" mass="32637">MDHFLNSHFAARSGFWGTTTTPFCEVGYLVTPYIAEFWNCISNCAYLFVGISGLVSAFKRNSEWRFKSLHLFVILIGLGSGLYHMTMMRSWSLLDIGPMIGFCFSNNYVYVMMGAKKANLRWLVALVFAILCVGVLHVSWVHPEWFNLLFLAVAGSSVPTAFFWCLDSPEFAGKRGKKEIYRRIAFWFLACSLFGIASLVWCGDKILCGKLRALRAALALKYGVAGSLLAGALEFHAWWHLLTALALHTTSTLGEYLRRARLGTPARFGDILFCRGGVFPKDSGMPHEKSVA</sequence>
<comment type="similarity">
    <text evidence="2">Belongs to the alkaline ceramidase family.</text>
</comment>
<evidence type="ECO:0000256" key="7">
    <source>
        <dbReference type="SAM" id="Phobius"/>
    </source>
</evidence>
<reference evidence="8" key="1">
    <citation type="journal article" date="2022" name="bioRxiv">
        <title>Genomics of Preaxostyla Flagellates Illuminates Evolutionary Transitions and the Path Towards Mitochondrial Loss.</title>
        <authorList>
            <person name="Novak L.V.F."/>
            <person name="Treitli S.C."/>
            <person name="Pyrih J."/>
            <person name="Halakuc P."/>
            <person name="Pipaliya S.V."/>
            <person name="Vacek V."/>
            <person name="Brzon O."/>
            <person name="Soukal P."/>
            <person name="Eme L."/>
            <person name="Dacks J.B."/>
            <person name="Karnkowska A."/>
            <person name="Elias M."/>
            <person name="Hampl V."/>
        </authorList>
    </citation>
    <scope>NUCLEOTIDE SEQUENCE</scope>
    <source>
        <strain evidence="8">RCP-MX</strain>
    </source>
</reference>
<feature type="transmembrane region" description="Helical" evidence="7">
    <location>
        <begin position="36"/>
        <end position="57"/>
    </location>
</feature>
<evidence type="ECO:0000256" key="4">
    <source>
        <dbReference type="ARBA" id="ARBA00022801"/>
    </source>
</evidence>